<name>A0A3Q0E362_CARSF</name>
<dbReference type="RefSeq" id="XP_021570714.1">
    <property type="nucleotide sequence ID" value="XM_021715039.1"/>
</dbReference>
<dbReference type="KEGG" id="csyr:103265830"/>
<evidence type="ECO:0000256" key="1">
    <source>
        <dbReference type="SAM" id="SignalP"/>
    </source>
</evidence>
<dbReference type="InterPro" id="IPR031699">
    <property type="entry name" value="DUF4720"/>
</dbReference>
<dbReference type="PANTHER" id="PTHR47620">
    <property type="entry name" value="CHROMOSOME 2 OPEN READING FRAME 66"/>
    <property type="match status" value="1"/>
</dbReference>
<dbReference type="CTD" id="109322614"/>
<dbReference type="PANTHER" id="PTHR47620:SF1">
    <property type="entry name" value="GENE, 34066-RELATED"/>
    <property type="match status" value="1"/>
</dbReference>
<dbReference type="OrthoDB" id="9882381at2759"/>
<dbReference type="Pfam" id="PF15846">
    <property type="entry name" value="DUF4720"/>
    <property type="match status" value="2"/>
</dbReference>
<protein>
    <submittedName>
        <fullName evidence="3">Uncharacterized protein C2orf66 homolog</fullName>
    </submittedName>
</protein>
<reference evidence="3" key="1">
    <citation type="submission" date="2025-08" db="UniProtKB">
        <authorList>
            <consortium name="RefSeq"/>
        </authorList>
    </citation>
    <scope>IDENTIFICATION</scope>
</reference>
<feature type="chain" id="PRO_5018210153" evidence="1">
    <location>
        <begin position="22"/>
        <end position="133"/>
    </location>
</feature>
<accession>A0A3Q0E362</accession>
<feature type="signal peptide" evidence="1">
    <location>
        <begin position="1"/>
        <end position="21"/>
    </location>
</feature>
<organism evidence="2 3">
    <name type="scientific">Carlito syrichta</name>
    <name type="common">Philippine tarsier</name>
    <name type="synonym">Tarsius syrichta</name>
    <dbReference type="NCBI Taxonomy" id="1868482"/>
    <lineage>
        <taxon>Eukaryota</taxon>
        <taxon>Metazoa</taxon>
        <taxon>Chordata</taxon>
        <taxon>Craniata</taxon>
        <taxon>Vertebrata</taxon>
        <taxon>Euteleostomi</taxon>
        <taxon>Mammalia</taxon>
        <taxon>Eutheria</taxon>
        <taxon>Euarchontoglires</taxon>
        <taxon>Primates</taxon>
        <taxon>Haplorrhini</taxon>
        <taxon>Tarsiiformes</taxon>
        <taxon>Tarsiidae</taxon>
        <taxon>Carlito</taxon>
    </lineage>
</organism>
<dbReference type="AlphaFoldDB" id="A0A3Q0E362"/>
<keyword evidence="1" id="KW-0732">Signal</keyword>
<sequence length="133" mass="14738">MPTASHLLLCTTLGLLRPVCGAMLRNEDTWQSLSNLRNRDLVNMQVCQAAERPVPLWSFAHGTVLQSTGRGGCKLLQEPSVYFKARGLDLGRFPNTFSMNKGPSLLSFQSELIASTFADYKEQKNSTPTYLKG</sequence>
<gene>
    <name evidence="3" type="primary">CUNH2orf66</name>
</gene>
<evidence type="ECO:0000313" key="2">
    <source>
        <dbReference type="Proteomes" id="UP000189704"/>
    </source>
</evidence>
<proteinExistence type="predicted"/>
<keyword evidence="2" id="KW-1185">Reference proteome</keyword>
<dbReference type="Proteomes" id="UP000189704">
    <property type="component" value="Unplaced"/>
</dbReference>
<evidence type="ECO:0000313" key="3">
    <source>
        <dbReference type="RefSeq" id="XP_021570714.1"/>
    </source>
</evidence>
<dbReference type="GeneID" id="103265830"/>